<evidence type="ECO:0000259" key="4">
    <source>
        <dbReference type="PROSITE" id="PS50041"/>
    </source>
</evidence>
<feature type="signal peptide" evidence="3">
    <location>
        <begin position="1"/>
        <end position="16"/>
    </location>
</feature>
<dbReference type="VEuPathDB" id="VectorBase:AALFPA_067810"/>
<dbReference type="Pfam" id="PF00059">
    <property type="entry name" value="Lectin_C"/>
    <property type="match status" value="1"/>
</dbReference>
<keyword evidence="2" id="KW-1015">Disulfide bond</keyword>
<accession>A0A1W7R8L6</accession>
<dbReference type="AlphaFoldDB" id="A0A1W7R8L6"/>
<dbReference type="PANTHER" id="PTHR22799:SF6">
    <property type="entry name" value="C-TYPE LECTIN DOMAIN FAMILY 4 MEMBER M-LIKE"/>
    <property type="match status" value="1"/>
</dbReference>
<dbReference type="SUPFAM" id="SSF56436">
    <property type="entry name" value="C-type lectin-like"/>
    <property type="match status" value="1"/>
</dbReference>
<sequence length="144" mass="16900">MKALVFSLLMVQLINGERKFLIPNLKINWHKAVEFCITIDMRLASIENKAKSDAIEKFVRESDKFANVSRLWIGASDLAEEGTFTWIHNGDNLAYTHWNEREPNNNDREENCVELTHHTGTWFWNDMNCEYETFLICQQNDRGC</sequence>
<dbReference type="InterPro" id="IPR016187">
    <property type="entry name" value="CTDL_fold"/>
</dbReference>
<dbReference type="InterPro" id="IPR018378">
    <property type="entry name" value="C-type_lectin_CS"/>
</dbReference>
<evidence type="ECO:0000256" key="3">
    <source>
        <dbReference type="SAM" id="SignalP"/>
    </source>
</evidence>
<dbReference type="EMBL" id="GEHC01000156">
    <property type="protein sequence ID" value="JAV47489.1"/>
    <property type="molecule type" value="Transcribed_RNA"/>
</dbReference>
<dbReference type="InterPro" id="IPR016186">
    <property type="entry name" value="C-type_lectin-like/link_sf"/>
</dbReference>
<dbReference type="SMART" id="SM00034">
    <property type="entry name" value="CLECT"/>
    <property type="match status" value="1"/>
</dbReference>
<keyword evidence="1 5" id="KW-0430">Lectin</keyword>
<name>A0A1W7R8L6_AEDAL</name>
<evidence type="ECO:0000313" key="5">
    <source>
        <dbReference type="EMBL" id="JAV47489.1"/>
    </source>
</evidence>
<organism evidence="5">
    <name type="scientific">Aedes albopictus</name>
    <name type="common">Asian tiger mosquito</name>
    <name type="synonym">Stegomyia albopicta</name>
    <dbReference type="NCBI Taxonomy" id="7160"/>
    <lineage>
        <taxon>Eukaryota</taxon>
        <taxon>Metazoa</taxon>
        <taxon>Ecdysozoa</taxon>
        <taxon>Arthropoda</taxon>
        <taxon>Hexapoda</taxon>
        <taxon>Insecta</taxon>
        <taxon>Pterygota</taxon>
        <taxon>Neoptera</taxon>
        <taxon>Endopterygota</taxon>
        <taxon>Diptera</taxon>
        <taxon>Nematocera</taxon>
        <taxon>Culicoidea</taxon>
        <taxon>Culicidae</taxon>
        <taxon>Culicinae</taxon>
        <taxon>Aedini</taxon>
        <taxon>Aedes</taxon>
        <taxon>Stegomyia</taxon>
    </lineage>
</organism>
<protein>
    <submittedName>
        <fullName evidence="5">Putative salivary c-type lectin</fullName>
    </submittedName>
</protein>
<dbReference type="GO" id="GO:0005615">
    <property type="term" value="C:extracellular space"/>
    <property type="evidence" value="ECO:0007669"/>
    <property type="project" value="TreeGrafter"/>
</dbReference>
<dbReference type="PROSITE" id="PS50041">
    <property type="entry name" value="C_TYPE_LECTIN_2"/>
    <property type="match status" value="1"/>
</dbReference>
<feature type="domain" description="C-type lectin" evidence="4">
    <location>
        <begin position="15"/>
        <end position="138"/>
    </location>
</feature>
<dbReference type="Gene3D" id="3.10.100.10">
    <property type="entry name" value="Mannose-Binding Protein A, subunit A"/>
    <property type="match status" value="1"/>
</dbReference>
<dbReference type="InterPro" id="IPR001304">
    <property type="entry name" value="C-type_lectin-like"/>
</dbReference>
<evidence type="ECO:0000256" key="1">
    <source>
        <dbReference type="ARBA" id="ARBA00022734"/>
    </source>
</evidence>
<dbReference type="VEuPathDB" id="VectorBase:AALC636_019335"/>
<keyword evidence="3" id="KW-0732">Signal</keyword>
<dbReference type="PANTHER" id="PTHR22799">
    <property type="entry name" value="TETRANECTIN-RELATED"/>
    <property type="match status" value="1"/>
</dbReference>
<dbReference type="InterPro" id="IPR051663">
    <property type="entry name" value="CLec_Tetranectin-domain"/>
</dbReference>
<dbReference type="PROSITE" id="PS00615">
    <property type="entry name" value="C_TYPE_LECTIN_1"/>
    <property type="match status" value="1"/>
</dbReference>
<dbReference type="GO" id="GO:0030246">
    <property type="term" value="F:carbohydrate binding"/>
    <property type="evidence" value="ECO:0007669"/>
    <property type="project" value="UniProtKB-KW"/>
</dbReference>
<proteinExistence type="predicted"/>
<evidence type="ECO:0000256" key="2">
    <source>
        <dbReference type="ARBA" id="ARBA00023157"/>
    </source>
</evidence>
<dbReference type="VEuPathDB" id="VectorBase:AALF006736"/>
<reference evidence="5" key="1">
    <citation type="submission" date="2016-03" db="EMBL/GenBank/DDBJ databases">
        <title>RNAseq analyses of the sensorial organs of adult female Aedes albopictus.</title>
        <authorList>
            <person name="Fabrizio L."/>
            <person name="Ribeiro J.M."/>
            <person name="Arca B."/>
        </authorList>
    </citation>
    <scope>NUCLEOTIDE SEQUENCE</scope>
</reference>
<feature type="chain" id="PRO_5012687328" evidence="3">
    <location>
        <begin position="17"/>
        <end position="144"/>
    </location>
</feature>
<dbReference type="CDD" id="cd00037">
    <property type="entry name" value="CLECT"/>
    <property type="match status" value="1"/>
</dbReference>